<accession>A0A919QXJ8</accession>
<comment type="caution">
    <text evidence="1">The sequence shown here is derived from an EMBL/GenBank/DDBJ whole genome shotgun (WGS) entry which is preliminary data.</text>
</comment>
<evidence type="ECO:0000313" key="2">
    <source>
        <dbReference type="Proteomes" id="UP000655287"/>
    </source>
</evidence>
<reference evidence="1" key="1">
    <citation type="submission" date="2021-01" db="EMBL/GenBank/DDBJ databases">
        <title>Whole genome shotgun sequence of Sphaerisporangium rufum NBRC 109079.</title>
        <authorList>
            <person name="Komaki H."/>
            <person name="Tamura T."/>
        </authorList>
    </citation>
    <scope>NUCLEOTIDE SEQUENCE</scope>
    <source>
        <strain evidence="1">NBRC 109079</strain>
    </source>
</reference>
<protein>
    <submittedName>
        <fullName evidence="1">Uncharacterized protein</fullName>
    </submittedName>
</protein>
<dbReference type="AlphaFoldDB" id="A0A919QXJ8"/>
<dbReference type="RefSeq" id="WP_203982458.1">
    <property type="nucleotide sequence ID" value="NZ_BOOU01000012.1"/>
</dbReference>
<evidence type="ECO:0000313" key="1">
    <source>
        <dbReference type="EMBL" id="GII75812.1"/>
    </source>
</evidence>
<keyword evidence="2" id="KW-1185">Reference proteome</keyword>
<dbReference type="Proteomes" id="UP000655287">
    <property type="component" value="Unassembled WGS sequence"/>
</dbReference>
<proteinExistence type="predicted"/>
<name>A0A919QXJ8_9ACTN</name>
<dbReference type="EMBL" id="BOOU01000012">
    <property type="protein sequence ID" value="GII75812.1"/>
    <property type="molecule type" value="Genomic_DNA"/>
</dbReference>
<organism evidence="1 2">
    <name type="scientific">Sphaerisporangium rufum</name>
    <dbReference type="NCBI Taxonomy" id="1381558"/>
    <lineage>
        <taxon>Bacteria</taxon>
        <taxon>Bacillati</taxon>
        <taxon>Actinomycetota</taxon>
        <taxon>Actinomycetes</taxon>
        <taxon>Streptosporangiales</taxon>
        <taxon>Streptosporangiaceae</taxon>
        <taxon>Sphaerisporangium</taxon>
    </lineage>
</organism>
<gene>
    <name evidence="1" type="ORF">Sru01_07940</name>
</gene>
<sequence>MNRVRVVVTGRAAGTVLVDEHLSATADDAAWSPLADVLVCPAADPGGPAAALARFPGCLVAAAPTGAGGCLVRARDGQAVRLAGPAWAAASAAHAWLAGGDRLPVLGTATLGITALGTATLGTATLVAGRPSSGQGIRIMMIVTARAAGRPGASGPAGAAARRAR</sequence>